<evidence type="ECO:0000313" key="9">
    <source>
        <dbReference type="EMBL" id="MBC6681215.1"/>
    </source>
</evidence>
<dbReference type="Pfam" id="PF00893">
    <property type="entry name" value="Multi_Drug_Res"/>
    <property type="match status" value="1"/>
</dbReference>
<keyword evidence="3" id="KW-1003">Cell membrane</keyword>
<evidence type="ECO:0000256" key="5">
    <source>
        <dbReference type="ARBA" id="ARBA00022989"/>
    </source>
</evidence>
<dbReference type="PANTHER" id="PTHR30561">
    <property type="entry name" value="SMR FAMILY PROTON-DEPENDENT DRUG EFFLUX TRANSPORTER SUGE"/>
    <property type="match status" value="1"/>
</dbReference>
<evidence type="ECO:0000256" key="2">
    <source>
        <dbReference type="ARBA" id="ARBA00022448"/>
    </source>
</evidence>
<gene>
    <name evidence="9" type="ORF">H9L42_15440</name>
</gene>
<dbReference type="InterPro" id="IPR000390">
    <property type="entry name" value="Small_drug/metabolite_transptr"/>
</dbReference>
<comment type="similarity">
    <text evidence="7">Belongs to the drug/metabolite transporter (DMT) superfamily. Small multidrug resistance (SMR) (TC 2.A.7.1) family.</text>
</comment>
<reference evidence="9" key="1">
    <citation type="submission" date="2020-08" db="EMBL/GenBank/DDBJ databases">
        <title>Genome public.</title>
        <authorList>
            <person name="Liu C."/>
            <person name="Sun Q."/>
        </authorList>
    </citation>
    <scope>NUCLEOTIDE SEQUENCE</scope>
    <source>
        <strain evidence="9">BX12</strain>
    </source>
</reference>
<evidence type="ECO:0000256" key="7">
    <source>
        <dbReference type="RuleBase" id="RU003942"/>
    </source>
</evidence>
<dbReference type="InterPro" id="IPR045324">
    <property type="entry name" value="Small_multidrug_res"/>
</dbReference>
<accession>A0A923NR79</accession>
<evidence type="ECO:0000256" key="8">
    <source>
        <dbReference type="SAM" id="Phobius"/>
    </source>
</evidence>
<feature type="transmembrane region" description="Helical" evidence="8">
    <location>
        <begin position="57"/>
        <end position="78"/>
    </location>
</feature>
<protein>
    <submittedName>
        <fullName evidence="9">Multidrug efflux SMR transporter</fullName>
    </submittedName>
</protein>
<evidence type="ECO:0000256" key="3">
    <source>
        <dbReference type="ARBA" id="ARBA00022475"/>
    </source>
</evidence>
<feature type="transmembrane region" description="Helical" evidence="8">
    <location>
        <begin position="84"/>
        <end position="102"/>
    </location>
</feature>
<keyword evidence="10" id="KW-1185">Reference proteome</keyword>
<evidence type="ECO:0000313" key="10">
    <source>
        <dbReference type="Proteomes" id="UP000602647"/>
    </source>
</evidence>
<organism evidence="9 10">
    <name type="scientific">Zhenpiania hominis</name>
    <dbReference type="NCBI Taxonomy" id="2763644"/>
    <lineage>
        <taxon>Bacteria</taxon>
        <taxon>Bacillati</taxon>
        <taxon>Bacillota</taxon>
        <taxon>Clostridia</taxon>
        <taxon>Peptostreptococcales</taxon>
        <taxon>Anaerovoracaceae</taxon>
        <taxon>Zhenpiania</taxon>
    </lineage>
</organism>
<keyword evidence="5 8" id="KW-1133">Transmembrane helix</keyword>
<evidence type="ECO:0000256" key="4">
    <source>
        <dbReference type="ARBA" id="ARBA00022692"/>
    </source>
</evidence>
<dbReference type="EMBL" id="JACRYT010000028">
    <property type="protein sequence ID" value="MBC6681215.1"/>
    <property type="molecule type" value="Genomic_DNA"/>
</dbReference>
<sequence>MMWIVLICASFCELGFTVFMKLSDGFKNLKYTILTIITVSMSIFLLSVAIKTLPLGIAYAVWTGLGTVFNVLFGIFVFKESREWKKLMFMGLILVGVIGLRLSA</sequence>
<dbReference type="Proteomes" id="UP000602647">
    <property type="component" value="Unassembled WGS sequence"/>
</dbReference>
<dbReference type="GO" id="GO:0022857">
    <property type="term" value="F:transmembrane transporter activity"/>
    <property type="evidence" value="ECO:0007669"/>
    <property type="project" value="InterPro"/>
</dbReference>
<dbReference type="PANTHER" id="PTHR30561:SF0">
    <property type="entry name" value="GUANIDINIUM EXPORTER"/>
    <property type="match status" value="1"/>
</dbReference>
<dbReference type="FunFam" id="1.10.3730.20:FF:000001">
    <property type="entry name" value="Quaternary ammonium compound resistance transporter SugE"/>
    <property type="match status" value="1"/>
</dbReference>
<dbReference type="GO" id="GO:0005886">
    <property type="term" value="C:plasma membrane"/>
    <property type="evidence" value="ECO:0007669"/>
    <property type="project" value="UniProtKB-SubCell"/>
</dbReference>
<keyword evidence="2" id="KW-0813">Transport</keyword>
<proteinExistence type="inferred from homology"/>
<comment type="subcellular location">
    <subcellularLocation>
        <location evidence="1 7">Cell membrane</location>
        <topology evidence="1 7">Multi-pass membrane protein</topology>
    </subcellularLocation>
</comment>
<feature type="transmembrane region" description="Helical" evidence="8">
    <location>
        <begin position="31"/>
        <end position="50"/>
    </location>
</feature>
<dbReference type="InterPro" id="IPR037185">
    <property type="entry name" value="EmrE-like"/>
</dbReference>
<dbReference type="RefSeq" id="WP_187304310.1">
    <property type="nucleotide sequence ID" value="NZ_JACRYT010000028.1"/>
</dbReference>
<keyword evidence="4 7" id="KW-0812">Transmembrane</keyword>
<evidence type="ECO:0000256" key="1">
    <source>
        <dbReference type="ARBA" id="ARBA00004651"/>
    </source>
</evidence>
<comment type="caution">
    <text evidence="9">The sequence shown here is derived from an EMBL/GenBank/DDBJ whole genome shotgun (WGS) entry which is preliminary data.</text>
</comment>
<evidence type="ECO:0000256" key="6">
    <source>
        <dbReference type="ARBA" id="ARBA00023136"/>
    </source>
</evidence>
<dbReference type="AlphaFoldDB" id="A0A923NR79"/>
<name>A0A923NR79_9FIRM</name>
<dbReference type="SUPFAM" id="SSF103481">
    <property type="entry name" value="Multidrug resistance efflux transporter EmrE"/>
    <property type="match status" value="1"/>
</dbReference>
<keyword evidence="6 8" id="KW-0472">Membrane</keyword>
<dbReference type="Gene3D" id="1.10.3730.20">
    <property type="match status" value="1"/>
</dbReference>